<sequence length="752" mass="85965">MDNISELWQRFSLITKEEVPFEFGPADETDPFYLGGQRVEADISIADMECHWVSFWVQIHYLSIHRMNHKMVAALGGALGLVEQVAESEEEKEREGCMRVRVKQNISKPLCRGRKARLLAGTETWLSFKWRLRWRASQMSHDGAKCFNRILKIGDLACKPVDPYVLNPRVIDSELMTPSSPMKSVENNGIASNKVYVLCDPNQPCCGKALTLPQQSPLHKERTAIRHNVADTKVVINKLLLDEEIHWRQRLHMVWLAIGDCNTKFFHHRAHQRRQTNKIMGLMTEEGQVEEIVVSYFEDLFHTTYPVNLRETLSTMESTVTIEANQTLLHPYTEDEVQVALFQMHPLKAPSPNTFELIHKLKAKRSGKMGEMALKLDMSKAYDRVEWIFLESIMRKMGFAERWISMLMECIKTVQYSILIDGVPKGYITPTPSIRQGDPLSPYLFLLCAEGFSVLLHKASVSSYLKELQTCWHGPWVSHLFFADDSLLFGQASLPKCRKIMEILKLYEGSSSQKINREKTSIFFSTNTPLATRHIVKEFWGAHGVNNFDKYLGLLAMIGREVLIKAVAQAIPTARKKKNKNCTGLNGTNCAPQNGMGTWGFGSCIFPIRPSLQSSAVEEDRWGTVTGECSNKGELCWLWRKNWKLAVPGKVKDFLWHAYHDTLPTNHQLHRRKIHSSPLCSVCSQETETTLHALWQCPLARNTWALVPGRIQNLPNHGGDFSSFMQQIFIDFSGEDVEEWALTAWTFWNAHN</sequence>
<evidence type="ECO:0000259" key="2">
    <source>
        <dbReference type="Pfam" id="PF13966"/>
    </source>
</evidence>
<dbReference type="AlphaFoldDB" id="A0A2N9J4E7"/>
<dbReference type="PANTHER" id="PTHR33116:SF86">
    <property type="entry name" value="REVERSE TRANSCRIPTASE DOMAIN-CONTAINING PROTEIN"/>
    <property type="match status" value="1"/>
</dbReference>
<gene>
    <name evidence="3" type="ORF">FSB_LOCUS59093</name>
</gene>
<dbReference type="InterPro" id="IPR000477">
    <property type="entry name" value="RT_dom"/>
</dbReference>
<feature type="domain" description="Reverse transcriptase zinc-binding" evidence="2">
    <location>
        <begin position="632"/>
        <end position="704"/>
    </location>
</feature>
<dbReference type="Pfam" id="PF13966">
    <property type="entry name" value="zf-RVT"/>
    <property type="match status" value="1"/>
</dbReference>
<organism evidence="3">
    <name type="scientific">Fagus sylvatica</name>
    <name type="common">Beechnut</name>
    <dbReference type="NCBI Taxonomy" id="28930"/>
    <lineage>
        <taxon>Eukaryota</taxon>
        <taxon>Viridiplantae</taxon>
        <taxon>Streptophyta</taxon>
        <taxon>Embryophyta</taxon>
        <taxon>Tracheophyta</taxon>
        <taxon>Spermatophyta</taxon>
        <taxon>Magnoliopsida</taxon>
        <taxon>eudicotyledons</taxon>
        <taxon>Gunneridae</taxon>
        <taxon>Pentapetalae</taxon>
        <taxon>rosids</taxon>
        <taxon>fabids</taxon>
        <taxon>Fagales</taxon>
        <taxon>Fagaceae</taxon>
        <taxon>Fagus</taxon>
    </lineage>
</organism>
<dbReference type="EMBL" id="OIVN01006349">
    <property type="protein sequence ID" value="SPD31211.1"/>
    <property type="molecule type" value="Genomic_DNA"/>
</dbReference>
<dbReference type="PANTHER" id="PTHR33116">
    <property type="entry name" value="REVERSE TRANSCRIPTASE ZINC-BINDING DOMAIN-CONTAINING PROTEIN-RELATED-RELATED"/>
    <property type="match status" value="1"/>
</dbReference>
<proteinExistence type="predicted"/>
<evidence type="ECO:0000313" key="3">
    <source>
        <dbReference type="EMBL" id="SPD31211.1"/>
    </source>
</evidence>
<feature type="domain" description="Reverse transcriptase" evidence="1">
    <location>
        <begin position="350"/>
        <end position="524"/>
    </location>
</feature>
<dbReference type="Pfam" id="PF00078">
    <property type="entry name" value="RVT_1"/>
    <property type="match status" value="1"/>
</dbReference>
<evidence type="ECO:0000259" key="1">
    <source>
        <dbReference type="Pfam" id="PF00078"/>
    </source>
</evidence>
<protein>
    <recommendedName>
        <fullName evidence="4">Reverse transcriptase domain-containing protein</fullName>
    </recommendedName>
</protein>
<evidence type="ECO:0008006" key="4">
    <source>
        <dbReference type="Google" id="ProtNLM"/>
    </source>
</evidence>
<accession>A0A2N9J4E7</accession>
<reference evidence="3" key="1">
    <citation type="submission" date="2018-02" db="EMBL/GenBank/DDBJ databases">
        <authorList>
            <person name="Cohen D.B."/>
            <person name="Kent A.D."/>
        </authorList>
    </citation>
    <scope>NUCLEOTIDE SEQUENCE</scope>
</reference>
<name>A0A2N9J4E7_FAGSY</name>
<dbReference type="InterPro" id="IPR026960">
    <property type="entry name" value="RVT-Znf"/>
</dbReference>